<evidence type="ECO:0000313" key="2">
    <source>
        <dbReference type="Proteomes" id="UP000618460"/>
    </source>
</evidence>
<keyword evidence="2" id="KW-1185">Reference proteome</keyword>
<name>A0A917TMU7_9BACI</name>
<organism evidence="1 2">
    <name type="scientific">Paraliobacillus quinghaiensis</name>
    <dbReference type="NCBI Taxonomy" id="470815"/>
    <lineage>
        <taxon>Bacteria</taxon>
        <taxon>Bacillati</taxon>
        <taxon>Bacillota</taxon>
        <taxon>Bacilli</taxon>
        <taxon>Bacillales</taxon>
        <taxon>Bacillaceae</taxon>
        <taxon>Paraliobacillus</taxon>
    </lineage>
</organism>
<comment type="caution">
    <text evidence="1">The sequence shown here is derived from an EMBL/GenBank/DDBJ whole genome shotgun (WGS) entry which is preliminary data.</text>
</comment>
<proteinExistence type="predicted"/>
<dbReference type="Proteomes" id="UP000618460">
    <property type="component" value="Unassembled WGS sequence"/>
</dbReference>
<sequence>MNSHRTQKIVFYFQGVSTILFDALDSTLQSIKAKNTRVKKPKHCNQYKNIDALSSKEEKV</sequence>
<reference evidence="1" key="1">
    <citation type="journal article" date="2014" name="Int. J. Syst. Evol. Microbiol.">
        <title>Complete genome sequence of Corynebacterium casei LMG S-19264T (=DSM 44701T), isolated from a smear-ripened cheese.</title>
        <authorList>
            <consortium name="US DOE Joint Genome Institute (JGI-PGF)"/>
            <person name="Walter F."/>
            <person name="Albersmeier A."/>
            <person name="Kalinowski J."/>
            <person name="Ruckert C."/>
        </authorList>
    </citation>
    <scope>NUCLEOTIDE SEQUENCE</scope>
    <source>
        <strain evidence="1">CGMCC 1.6333</strain>
    </source>
</reference>
<protein>
    <submittedName>
        <fullName evidence="1">Uncharacterized protein</fullName>
    </submittedName>
</protein>
<evidence type="ECO:0000313" key="1">
    <source>
        <dbReference type="EMBL" id="GGM28520.1"/>
    </source>
</evidence>
<dbReference type="EMBL" id="BMLG01000004">
    <property type="protein sequence ID" value="GGM28520.1"/>
    <property type="molecule type" value="Genomic_DNA"/>
</dbReference>
<dbReference type="AlphaFoldDB" id="A0A917TMU7"/>
<accession>A0A917TMU7</accession>
<gene>
    <name evidence="1" type="ORF">GCM10011351_13100</name>
</gene>
<reference evidence="1" key="2">
    <citation type="submission" date="2020-09" db="EMBL/GenBank/DDBJ databases">
        <authorList>
            <person name="Sun Q."/>
            <person name="Zhou Y."/>
        </authorList>
    </citation>
    <scope>NUCLEOTIDE SEQUENCE</scope>
    <source>
        <strain evidence="1">CGMCC 1.6333</strain>
    </source>
</reference>